<dbReference type="AlphaFoldDB" id="A0A1X7N711"/>
<gene>
    <name evidence="1" type="ORF">SAMN04488700_1424</name>
</gene>
<dbReference type="STRING" id="1073423.SAMN04488700_1424"/>
<reference evidence="1 2" key="1">
    <citation type="submission" date="2017-04" db="EMBL/GenBank/DDBJ databases">
        <authorList>
            <person name="Afonso C.L."/>
            <person name="Miller P.J."/>
            <person name="Scott M.A."/>
            <person name="Spackman E."/>
            <person name="Goraichik I."/>
            <person name="Dimitrov K.M."/>
            <person name="Suarez D.L."/>
            <person name="Swayne D.E."/>
        </authorList>
    </citation>
    <scope>NUCLEOTIDE SEQUENCE [LARGE SCALE GENOMIC DNA]</scope>
    <source>
        <strain evidence="1 2">LMG26642</strain>
    </source>
</reference>
<dbReference type="Proteomes" id="UP000193435">
    <property type="component" value="Unassembled WGS sequence"/>
</dbReference>
<evidence type="ECO:0008006" key="3">
    <source>
        <dbReference type="Google" id="ProtNLM"/>
    </source>
</evidence>
<dbReference type="EMBL" id="FXBJ01000002">
    <property type="protein sequence ID" value="SMH32565.1"/>
    <property type="molecule type" value="Genomic_DNA"/>
</dbReference>
<keyword evidence="2" id="KW-1185">Reference proteome</keyword>
<proteinExistence type="predicted"/>
<accession>A0A1X7N711</accession>
<name>A0A1X7N711_9LACT</name>
<evidence type="ECO:0000313" key="1">
    <source>
        <dbReference type="EMBL" id="SMH32565.1"/>
    </source>
</evidence>
<protein>
    <recommendedName>
        <fullName evidence="3">DUF4828 domain-containing protein</fullName>
    </recommendedName>
</protein>
<sequence>MKRKLFIKLFISFTLVSKLVTIINKFQKSQTKLDPLNFFIGQWHVCDPDSSIEMSIQIKENRQIYLNSQLMNGQLVFIENDKIIFKDHFGYELIVTKTSPTTLNLFDEADEKNYQLVRETELLY</sequence>
<dbReference type="RefSeq" id="WP_085559581.1">
    <property type="nucleotide sequence ID" value="NZ_FOAH01000004.1"/>
</dbReference>
<evidence type="ECO:0000313" key="2">
    <source>
        <dbReference type="Proteomes" id="UP000193435"/>
    </source>
</evidence>
<organism evidence="1 2">
    <name type="scientific">Carnobacterium iners</name>
    <dbReference type="NCBI Taxonomy" id="1073423"/>
    <lineage>
        <taxon>Bacteria</taxon>
        <taxon>Bacillati</taxon>
        <taxon>Bacillota</taxon>
        <taxon>Bacilli</taxon>
        <taxon>Lactobacillales</taxon>
        <taxon>Carnobacteriaceae</taxon>
        <taxon>Carnobacterium</taxon>
    </lineage>
</organism>
<dbReference type="InterPro" id="IPR032254">
    <property type="entry name" value="DUF4828"/>
</dbReference>
<dbReference type="Pfam" id="PF16110">
    <property type="entry name" value="DUF4828"/>
    <property type="match status" value="1"/>
</dbReference>
<dbReference type="OrthoDB" id="2246468at2"/>